<evidence type="ECO:0000313" key="2">
    <source>
        <dbReference type="Proteomes" id="UP000054032"/>
    </source>
</evidence>
<evidence type="ECO:0000313" key="1">
    <source>
        <dbReference type="EMBL" id="EUC43888.1"/>
    </source>
</evidence>
<protein>
    <submittedName>
        <fullName evidence="1">Uncharacterized protein</fullName>
    </submittedName>
</protein>
<reference evidence="1 2" key="1">
    <citation type="journal article" date="2013" name="PLoS Genet.">
        <title>Comparative genome structure, secondary metabolite, and effector coding capacity across Cochliobolus pathogens.</title>
        <authorList>
            <person name="Condon B.J."/>
            <person name="Leng Y."/>
            <person name="Wu D."/>
            <person name="Bushley K.E."/>
            <person name="Ohm R.A."/>
            <person name="Otillar R."/>
            <person name="Martin J."/>
            <person name="Schackwitz W."/>
            <person name="Grimwood J."/>
            <person name="MohdZainudin N."/>
            <person name="Xue C."/>
            <person name="Wang R."/>
            <person name="Manning V.A."/>
            <person name="Dhillon B."/>
            <person name="Tu Z.J."/>
            <person name="Steffenson B.J."/>
            <person name="Salamov A."/>
            <person name="Sun H."/>
            <person name="Lowry S."/>
            <person name="LaButti K."/>
            <person name="Han J."/>
            <person name="Copeland A."/>
            <person name="Lindquist E."/>
            <person name="Barry K."/>
            <person name="Schmutz J."/>
            <person name="Baker S.E."/>
            <person name="Ciuffetti L.M."/>
            <person name="Grigoriev I.V."/>
            <person name="Zhong S."/>
            <person name="Turgeon B.G."/>
        </authorList>
    </citation>
    <scope>NUCLEOTIDE SEQUENCE [LARGE SCALE GENOMIC DNA]</scope>
    <source>
        <strain evidence="1 2">ATCC 44560</strain>
    </source>
</reference>
<dbReference type="EMBL" id="KI964017">
    <property type="protein sequence ID" value="EUC43888.1"/>
    <property type="molecule type" value="Genomic_DNA"/>
</dbReference>
<organism evidence="1 2">
    <name type="scientific">Bipolaris oryzae ATCC 44560</name>
    <dbReference type="NCBI Taxonomy" id="930090"/>
    <lineage>
        <taxon>Eukaryota</taxon>
        <taxon>Fungi</taxon>
        <taxon>Dikarya</taxon>
        <taxon>Ascomycota</taxon>
        <taxon>Pezizomycotina</taxon>
        <taxon>Dothideomycetes</taxon>
        <taxon>Pleosporomycetidae</taxon>
        <taxon>Pleosporales</taxon>
        <taxon>Pleosporineae</taxon>
        <taxon>Pleosporaceae</taxon>
        <taxon>Bipolaris</taxon>
    </lineage>
</organism>
<dbReference type="GeneID" id="19129505"/>
<dbReference type="HOGENOM" id="CLU_3001893_0_0_1"/>
<keyword evidence="2" id="KW-1185">Reference proteome</keyword>
<feature type="non-terminal residue" evidence="1">
    <location>
        <position position="1"/>
    </location>
</feature>
<sequence>IHLHVWKNGRVAIIAHVRATHDHHSRLLDYMSRGRAEKERRAEICRQPFIVDARARA</sequence>
<dbReference type="Proteomes" id="UP000054032">
    <property type="component" value="Unassembled WGS sequence"/>
</dbReference>
<gene>
    <name evidence="1" type="ORF">COCMIDRAFT_99641</name>
</gene>
<accession>W6Z2F0</accession>
<dbReference type="AlphaFoldDB" id="W6Z2F0"/>
<dbReference type="KEGG" id="bor:COCMIDRAFT_99641"/>
<dbReference type="RefSeq" id="XP_007689625.1">
    <property type="nucleotide sequence ID" value="XM_007691435.1"/>
</dbReference>
<name>W6Z2F0_COCMI</name>
<proteinExistence type="predicted"/>